<gene>
    <name evidence="1" type="ORF">E5990_02335</name>
</gene>
<proteinExistence type="predicted"/>
<dbReference type="Proteomes" id="UP000305401">
    <property type="component" value="Unassembled WGS sequence"/>
</dbReference>
<sequence>MENYRLLTPQEINILKSRNCTADSWHKILVDDFDPERYYNVNFSGNIKLGTARGMLTNSAGLKKPCGIYNASIHNCEIGPHVRISSVDGSISNYKIGEGSFISVIGSICCHKNAMFGNGTYADVMDETGGRSIRIYDCMTAQTAYMAALYRHRPDFIEALDKMTDVYINSRKSDNGRIGKNVIIENCPSISDVIINDEAVLTNVSVLTNGTVGRRAKVANSVIAENFIISSQASITNGSMLQNAFIGQASIIANGFTATHSLIFANCNLQCGEACSIIAGPHTASHHKSTLLIGGIFSFFNAGSATNQSNHMYRLGPMHQGIMERGCKTGSNSYVLWPADFGQFSIILGSHYSHPDTSMFPYSTIVAREGKTFVMPGATVCTSGLIRDLLKWPKRDNRHDDIENLDIINYDIISPLNVSKMYRGLEYLAKYDSDPDALEKYNFTLINKTIASGRENYAFAIDFFMGKYLTNLVNETTLEQNIPIGRQLFPKELPDNEKWIDILGLLAPRNIIRDQIIKPTISGNISSLQELQEKFFEIGNNYNNLVTDFLHQNFKKIYSITTDELTPQNLITILERWCETVAAMKSKRLADGLKEFDPNMRIGFSPDDINYRDADFEAVRGTPQNHPQLNAIHEHYTSYINNCYHAMDKLKDLLA</sequence>
<accession>A0AC61S804</accession>
<evidence type="ECO:0000313" key="2">
    <source>
        <dbReference type="Proteomes" id="UP000305401"/>
    </source>
</evidence>
<dbReference type="EMBL" id="SSTG01000014">
    <property type="protein sequence ID" value="THG54589.1"/>
    <property type="molecule type" value="Genomic_DNA"/>
</dbReference>
<comment type="caution">
    <text evidence="1">The sequence shown here is derived from an EMBL/GenBank/DDBJ whole genome shotgun (WGS) entry which is preliminary data.</text>
</comment>
<protein>
    <submittedName>
        <fullName evidence="1">DUF4954 family protein</fullName>
    </submittedName>
</protein>
<evidence type="ECO:0000313" key="1">
    <source>
        <dbReference type="EMBL" id="THG54589.1"/>
    </source>
</evidence>
<keyword evidence="2" id="KW-1185">Reference proteome</keyword>
<organism evidence="1 2">
    <name type="scientific">Muribaculum caecicola</name>
    <dbReference type="NCBI Taxonomy" id="3038144"/>
    <lineage>
        <taxon>Bacteria</taxon>
        <taxon>Pseudomonadati</taxon>
        <taxon>Bacteroidota</taxon>
        <taxon>Bacteroidia</taxon>
        <taxon>Bacteroidales</taxon>
        <taxon>Muribaculaceae</taxon>
        <taxon>Muribaculum</taxon>
    </lineage>
</organism>
<name>A0AC61S804_9BACT</name>
<reference evidence="1" key="1">
    <citation type="submission" date="2019-04" db="EMBL/GenBank/DDBJ databases">
        <title>Microbes associate with the intestines of laboratory mice.</title>
        <authorList>
            <person name="Navarre W."/>
            <person name="Wong E."/>
            <person name="Huang K.C."/>
            <person name="Tropini C."/>
            <person name="Ng K."/>
            <person name="Yu B."/>
        </authorList>
    </citation>
    <scope>NUCLEOTIDE SEQUENCE</scope>
    <source>
        <strain evidence="1">NM86_A22</strain>
    </source>
</reference>